<gene>
    <name evidence="2" type="ORF">J3492_04685</name>
</gene>
<accession>A0ABS3NMR7</accession>
<evidence type="ECO:0000313" key="2">
    <source>
        <dbReference type="EMBL" id="MBO1530506.1"/>
    </source>
</evidence>
<comment type="caution">
    <text evidence="2">The sequence shown here is derived from an EMBL/GenBank/DDBJ whole genome shotgun (WGS) entry which is preliminary data.</text>
</comment>
<protein>
    <submittedName>
        <fullName evidence="2">Spy/CpxP family protein refolding chaperone</fullName>
    </submittedName>
</protein>
<dbReference type="Gene3D" id="1.20.120.1490">
    <property type="match status" value="1"/>
</dbReference>
<dbReference type="RefSeq" id="WP_207990418.1">
    <property type="nucleotide sequence ID" value="NZ_JAGBKM010000006.1"/>
</dbReference>
<sequence length="182" mass="19724">MQAVNRLKSLKAPVLLAASSLLLGASLSACQSTIPTYNTAHMPASPQSSVDLLAAPVADTGLSVDADSSFPIIELMPFIVGQADALALTPAQAKVFADYRKMAMKNRMALQANEKALRGQLRTAMMTGADDATTTALMHRISETEMAHMNLRHECLKNVRNTLTPEQFATLMQMYKQSLQRS</sequence>
<dbReference type="Proteomes" id="UP000664554">
    <property type="component" value="Unassembled WGS sequence"/>
</dbReference>
<dbReference type="InterPro" id="IPR012899">
    <property type="entry name" value="LTXXQ"/>
</dbReference>
<dbReference type="PROSITE" id="PS51257">
    <property type="entry name" value="PROKAR_LIPOPROTEIN"/>
    <property type="match status" value="1"/>
</dbReference>
<reference evidence="2 3" key="1">
    <citation type="submission" date="2021-03" db="EMBL/GenBank/DDBJ databases">
        <authorList>
            <person name="Shang D.-D."/>
            <person name="Du Z.-J."/>
            <person name="Chen G.-J."/>
        </authorList>
    </citation>
    <scope>NUCLEOTIDE SEQUENCE [LARGE SCALE GENOMIC DNA]</scope>
    <source>
        <strain evidence="2 3">F1192</strain>
    </source>
</reference>
<keyword evidence="3" id="KW-1185">Reference proteome</keyword>
<feature type="signal peptide" evidence="1">
    <location>
        <begin position="1"/>
        <end position="31"/>
    </location>
</feature>
<keyword evidence="1" id="KW-0732">Signal</keyword>
<organism evidence="2 3">
    <name type="scientific">Psychrobacter coccoides</name>
    <dbReference type="NCBI Taxonomy" id="2818440"/>
    <lineage>
        <taxon>Bacteria</taxon>
        <taxon>Pseudomonadati</taxon>
        <taxon>Pseudomonadota</taxon>
        <taxon>Gammaproteobacteria</taxon>
        <taxon>Moraxellales</taxon>
        <taxon>Moraxellaceae</taxon>
        <taxon>Psychrobacter</taxon>
    </lineage>
</organism>
<evidence type="ECO:0000313" key="3">
    <source>
        <dbReference type="Proteomes" id="UP000664554"/>
    </source>
</evidence>
<dbReference type="EMBL" id="JAGBKM010000006">
    <property type="protein sequence ID" value="MBO1530506.1"/>
    <property type="molecule type" value="Genomic_DNA"/>
</dbReference>
<feature type="chain" id="PRO_5046777945" evidence="1">
    <location>
        <begin position="32"/>
        <end position="182"/>
    </location>
</feature>
<name>A0ABS3NMR7_9GAMM</name>
<dbReference type="Pfam" id="PF07813">
    <property type="entry name" value="LTXXQ"/>
    <property type="match status" value="1"/>
</dbReference>
<evidence type="ECO:0000256" key="1">
    <source>
        <dbReference type="SAM" id="SignalP"/>
    </source>
</evidence>
<proteinExistence type="predicted"/>